<protein>
    <recommendedName>
        <fullName evidence="4">Integral membrane protein</fullName>
    </recommendedName>
</protein>
<keyword evidence="3" id="KW-1185">Reference proteome</keyword>
<evidence type="ECO:0000313" key="3">
    <source>
        <dbReference type="Proteomes" id="UP001589855"/>
    </source>
</evidence>
<accession>A0ABV6K2G2</accession>
<organism evidence="2 3">
    <name type="scientific">Lactiplantibacillus plajomi</name>
    <dbReference type="NCBI Taxonomy" id="1457217"/>
    <lineage>
        <taxon>Bacteria</taxon>
        <taxon>Bacillati</taxon>
        <taxon>Bacillota</taxon>
        <taxon>Bacilli</taxon>
        <taxon>Lactobacillales</taxon>
        <taxon>Lactobacillaceae</taxon>
        <taxon>Lactiplantibacillus</taxon>
    </lineage>
</organism>
<feature type="transmembrane region" description="Helical" evidence="1">
    <location>
        <begin position="63"/>
        <end position="81"/>
    </location>
</feature>
<evidence type="ECO:0000313" key="2">
    <source>
        <dbReference type="EMBL" id="MFC0423656.1"/>
    </source>
</evidence>
<sequence length="125" mass="14993">MDLSDLFAINRRVRGTRYLVKQVDQRMVSKRVPAKFNWLAFIFTAFYAVFSRQYRTRGFIAKLFGDLLLLVLINCGLSYLFEGSDWLWNIIETFYFGSMFDTWYYNQLRKNGYREDPNHPPADFE</sequence>
<evidence type="ECO:0008006" key="4">
    <source>
        <dbReference type="Google" id="ProtNLM"/>
    </source>
</evidence>
<keyword evidence="1" id="KW-1133">Transmembrane helix</keyword>
<comment type="caution">
    <text evidence="2">The sequence shown here is derived from an EMBL/GenBank/DDBJ whole genome shotgun (WGS) entry which is preliminary data.</text>
</comment>
<evidence type="ECO:0000256" key="1">
    <source>
        <dbReference type="SAM" id="Phobius"/>
    </source>
</evidence>
<name>A0ABV6K2G2_9LACO</name>
<dbReference type="Proteomes" id="UP001589855">
    <property type="component" value="Unassembled WGS sequence"/>
</dbReference>
<gene>
    <name evidence="2" type="ORF">ACFFGS_05920</name>
</gene>
<dbReference type="RefSeq" id="WP_137645895.1">
    <property type="nucleotide sequence ID" value="NZ_BAABRM010000028.1"/>
</dbReference>
<reference evidence="2 3" key="1">
    <citation type="submission" date="2024-09" db="EMBL/GenBank/DDBJ databases">
        <authorList>
            <person name="Sun Q."/>
            <person name="Mori K."/>
        </authorList>
    </citation>
    <scope>NUCLEOTIDE SEQUENCE [LARGE SCALE GENOMIC DNA]</scope>
    <source>
        <strain evidence="2 3">TBRC 4575</strain>
    </source>
</reference>
<keyword evidence="1" id="KW-0812">Transmembrane</keyword>
<proteinExistence type="predicted"/>
<dbReference type="EMBL" id="JBHLUK010000056">
    <property type="protein sequence ID" value="MFC0423656.1"/>
    <property type="molecule type" value="Genomic_DNA"/>
</dbReference>
<feature type="transmembrane region" description="Helical" evidence="1">
    <location>
        <begin position="34"/>
        <end position="51"/>
    </location>
</feature>
<keyword evidence="1" id="KW-0472">Membrane</keyword>